<dbReference type="RefSeq" id="WP_303730496.1">
    <property type="nucleotide sequence ID" value="NZ_DULP01000148.1"/>
</dbReference>
<feature type="domain" description="Glycosyltransferase 2-like" evidence="5">
    <location>
        <begin position="11"/>
        <end position="137"/>
    </location>
</feature>
<keyword evidence="4" id="KW-1133">Transmembrane helix</keyword>
<evidence type="ECO:0000259" key="5">
    <source>
        <dbReference type="Pfam" id="PF00535"/>
    </source>
</evidence>
<dbReference type="Proteomes" id="UP000580830">
    <property type="component" value="Unassembled WGS sequence"/>
</dbReference>
<feature type="domain" description="Galactosyltransferase C-terminal" evidence="6">
    <location>
        <begin position="148"/>
        <end position="200"/>
    </location>
</feature>
<dbReference type="Pfam" id="PF02709">
    <property type="entry name" value="Glyco_transf_7C"/>
    <property type="match status" value="1"/>
</dbReference>
<dbReference type="AlphaFoldDB" id="A0A832PMV3"/>
<dbReference type="PANTHER" id="PTHR43179">
    <property type="entry name" value="RHAMNOSYLTRANSFERASE WBBL"/>
    <property type="match status" value="1"/>
</dbReference>
<dbReference type="InterPro" id="IPR029044">
    <property type="entry name" value="Nucleotide-diphossugar_trans"/>
</dbReference>
<keyword evidence="3 7" id="KW-0808">Transferase</keyword>
<proteinExistence type="inferred from homology"/>
<dbReference type="Gene3D" id="3.90.550.10">
    <property type="entry name" value="Spore Coat Polysaccharide Biosynthesis Protein SpsA, Chain A"/>
    <property type="match status" value="1"/>
</dbReference>
<feature type="transmembrane region" description="Helical" evidence="4">
    <location>
        <begin position="291"/>
        <end position="314"/>
    </location>
</feature>
<comment type="caution">
    <text evidence="7">The sequence shown here is derived from an EMBL/GenBank/DDBJ whole genome shotgun (WGS) entry which is preliminary data.</text>
</comment>
<evidence type="ECO:0000256" key="3">
    <source>
        <dbReference type="ARBA" id="ARBA00022679"/>
    </source>
</evidence>
<sequence length="328" mass="36528">MTSSATVAGAVVIGRNEGERLKRCLASLMDQGVRTVYVDSGSTDGSVVYARGLGVEVVELDTATPFTAARGRNAGFAALAASGPLPEYVQFIDGDCVVVPGWIAAALAHIDAHPDLGIVTGWRSETDRNRSIYNAMCDFEWHRPAGPIKACGGDMMVRAQRFAELGGFNPRVIAAEDDEFCVRMRRSGLGIERLPMAMTRHDANMTRFSEWWRRTVRSGHGFAQVGHLHPDHFRPERRRVWLYGLVLPLVALMGLALVGKVAVLAVAALYVMSWLRTTLSLIRMDQAPKEAILHAFFLTLSKFPNLIGMLTYYWRRWREKDMSIIEYK</sequence>
<evidence type="ECO:0000313" key="8">
    <source>
        <dbReference type="Proteomes" id="UP000580830"/>
    </source>
</evidence>
<evidence type="ECO:0000259" key="6">
    <source>
        <dbReference type="Pfam" id="PF02709"/>
    </source>
</evidence>
<gene>
    <name evidence="7" type="ORF">GXX24_10055</name>
</gene>
<keyword evidence="2" id="KW-0328">Glycosyltransferase</keyword>
<name>A0A832PMV3_9RHOB</name>
<dbReference type="Pfam" id="PF00535">
    <property type="entry name" value="Glycos_transf_2"/>
    <property type="match status" value="1"/>
</dbReference>
<keyword evidence="4" id="KW-0812">Transmembrane</keyword>
<evidence type="ECO:0000256" key="1">
    <source>
        <dbReference type="ARBA" id="ARBA00006739"/>
    </source>
</evidence>
<evidence type="ECO:0000256" key="4">
    <source>
        <dbReference type="SAM" id="Phobius"/>
    </source>
</evidence>
<organism evidence="7 8">
    <name type="scientific">Paracoccus solventivorans</name>
    <dbReference type="NCBI Taxonomy" id="53463"/>
    <lineage>
        <taxon>Bacteria</taxon>
        <taxon>Pseudomonadati</taxon>
        <taxon>Pseudomonadota</taxon>
        <taxon>Alphaproteobacteria</taxon>
        <taxon>Rhodobacterales</taxon>
        <taxon>Paracoccaceae</taxon>
        <taxon>Paracoccus</taxon>
    </lineage>
</organism>
<dbReference type="SUPFAM" id="SSF53448">
    <property type="entry name" value="Nucleotide-diphospho-sugar transferases"/>
    <property type="match status" value="1"/>
</dbReference>
<feature type="transmembrane region" description="Helical" evidence="4">
    <location>
        <begin position="240"/>
        <end position="271"/>
    </location>
</feature>
<evidence type="ECO:0000256" key="2">
    <source>
        <dbReference type="ARBA" id="ARBA00022676"/>
    </source>
</evidence>
<keyword evidence="4" id="KW-0472">Membrane</keyword>
<protein>
    <submittedName>
        <fullName evidence="7">Glycosyltransferase</fullName>
    </submittedName>
</protein>
<dbReference type="InterPro" id="IPR027791">
    <property type="entry name" value="Galactosyl_T_C"/>
</dbReference>
<dbReference type="EMBL" id="DULP01000148">
    <property type="protein sequence ID" value="HHW34464.1"/>
    <property type="molecule type" value="Genomic_DNA"/>
</dbReference>
<evidence type="ECO:0000313" key="7">
    <source>
        <dbReference type="EMBL" id="HHW34464.1"/>
    </source>
</evidence>
<dbReference type="PANTHER" id="PTHR43179:SF12">
    <property type="entry name" value="GALACTOFURANOSYLTRANSFERASE GLFT2"/>
    <property type="match status" value="1"/>
</dbReference>
<accession>A0A832PMV3</accession>
<comment type="similarity">
    <text evidence="1">Belongs to the glycosyltransferase 2 family.</text>
</comment>
<dbReference type="GO" id="GO:0016757">
    <property type="term" value="F:glycosyltransferase activity"/>
    <property type="evidence" value="ECO:0007669"/>
    <property type="project" value="UniProtKB-KW"/>
</dbReference>
<dbReference type="InterPro" id="IPR001173">
    <property type="entry name" value="Glyco_trans_2-like"/>
</dbReference>
<reference evidence="7 8" key="1">
    <citation type="journal article" date="2020" name="Biotechnol. Biofuels">
        <title>New insights from the biogas microbiome by comprehensive genome-resolved metagenomics of nearly 1600 species originating from multiple anaerobic digesters.</title>
        <authorList>
            <person name="Campanaro S."/>
            <person name="Treu L."/>
            <person name="Rodriguez-R L.M."/>
            <person name="Kovalovszki A."/>
            <person name="Ziels R.M."/>
            <person name="Maus I."/>
            <person name="Zhu X."/>
            <person name="Kougias P.G."/>
            <person name="Basile A."/>
            <person name="Luo G."/>
            <person name="Schluter A."/>
            <person name="Konstantinidis K.T."/>
            <person name="Angelidaki I."/>
        </authorList>
    </citation>
    <scope>NUCLEOTIDE SEQUENCE [LARGE SCALE GENOMIC DNA]</scope>
    <source>
        <strain evidence="7">AS04akNAM_125</strain>
    </source>
</reference>